<comment type="subunit">
    <text evidence="4">Homodimer.</text>
</comment>
<comment type="cofactor">
    <cofactor evidence="3">
        <name>Co(2+)</name>
        <dbReference type="ChEBI" id="CHEBI:48828"/>
    </cofactor>
</comment>
<evidence type="ECO:0000256" key="1">
    <source>
        <dbReference type="ARBA" id="ARBA00001638"/>
    </source>
</evidence>
<dbReference type="InterPro" id="IPR039356">
    <property type="entry name" value="YfbR/HDDC2"/>
</dbReference>
<evidence type="ECO:0000256" key="3">
    <source>
        <dbReference type="ARBA" id="ARBA00001941"/>
    </source>
</evidence>
<dbReference type="PANTHER" id="PTHR11845">
    <property type="entry name" value="5'-DEOXYNUCLEOTIDASE HDDC2"/>
    <property type="match status" value="1"/>
</dbReference>
<dbReference type="InterPro" id="IPR006674">
    <property type="entry name" value="HD_domain"/>
</dbReference>
<comment type="catalytic activity">
    <reaction evidence="1">
        <text>a 2'-deoxyribonucleoside 5'-phosphate + H2O = a 2'-deoxyribonucleoside + phosphate</text>
        <dbReference type="Rhea" id="RHEA:36167"/>
        <dbReference type="ChEBI" id="CHEBI:15377"/>
        <dbReference type="ChEBI" id="CHEBI:18274"/>
        <dbReference type="ChEBI" id="CHEBI:43474"/>
        <dbReference type="ChEBI" id="CHEBI:65317"/>
        <dbReference type="EC" id="3.1.3.89"/>
    </reaction>
</comment>
<reference evidence="9 10" key="2">
    <citation type="submission" date="2018-02" db="EMBL/GenBank/DDBJ databases">
        <title>Whole genome sequencing analysis of Streptococcus pluranimalium isolated from cattle infected mastitis in China.</title>
        <authorList>
            <person name="Zhang J.-R."/>
            <person name="Hu G.-Z."/>
        </authorList>
    </citation>
    <scope>NUCLEOTIDE SEQUENCE [LARGE SCALE GENOMIC DNA]</scope>
    <source>
        <strain evidence="9 10">TH11417</strain>
    </source>
</reference>
<comment type="cofactor">
    <cofactor evidence="2">
        <name>Mn(2+)</name>
        <dbReference type="ChEBI" id="CHEBI:29035"/>
    </cofactor>
</comment>
<dbReference type="Pfam" id="PF13023">
    <property type="entry name" value="HD_3"/>
    <property type="match status" value="1"/>
</dbReference>
<dbReference type="GO" id="GO:0002953">
    <property type="term" value="F:5'-deoxynucleotidase activity"/>
    <property type="evidence" value="ECO:0007669"/>
    <property type="project" value="UniProtKB-EC"/>
</dbReference>
<dbReference type="SMART" id="SM00471">
    <property type="entry name" value="HDc"/>
    <property type="match status" value="1"/>
</dbReference>
<evidence type="ECO:0000256" key="2">
    <source>
        <dbReference type="ARBA" id="ARBA00001936"/>
    </source>
</evidence>
<proteinExistence type="predicted"/>
<dbReference type="EC" id="3.1.3.89" evidence="5"/>
<gene>
    <name evidence="9" type="ORF">C0J00_09310</name>
</gene>
<dbReference type="AlphaFoldDB" id="A0A2L0D618"/>
<dbReference type="Proteomes" id="UP000238956">
    <property type="component" value="Chromosome"/>
</dbReference>
<dbReference type="InterPro" id="IPR003607">
    <property type="entry name" value="HD/PDEase_dom"/>
</dbReference>
<keyword evidence="10" id="KW-1185">Reference proteome</keyword>
<protein>
    <recommendedName>
        <fullName evidence="5">5'-deoxynucleotidase</fullName>
        <ecNumber evidence="5">3.1.3.89</ecNumber>
    </recommendedName>
</protein>
<dbReference type="EMBL" id="CP025536">
    <property type="protein sequence ID" value="AUW97283.1"/>
    <property type="molecule type" value="Genomic_DNA"/>
</dbReference>
<dbReference type="PANTHER" id="PTHR11845:SF13">
    <property type="entry name" value="5'-DEOXYNUCLEOTIDASE HDDC2"/>
    <property type="match status" value="1"/>
</dbReference>
<name>A0A2L0D618_9STRE</name>
<evidence type="ECO:0000256" key="4">
    <source>
        <dbReference type="ARBA" id="ARBA00011738"/>
    </source>
</evidence>
<evidence type="ECO:0000256" key="6">
    <source>
        <dbReference type="ARBA" id="ARBA00022723"/>
    </source>
</evidence>
<dbReference type="GO" id="GO:0046872">
    <property type="term" value="F:metal ion binding"/>
    <property type="evidence" value="ECO:0007669"/>
    <property type="project" value="UniProtKB-KW"/>
</dbReference>
<sequence length="198" mass="23031">MENRKNNLERQWEFFNELKKLKTVCRQNQTLDGRFENSAEHSWQLALMAMTLQEYFAESLDMTKVMTMLLVHDIGEIGAGDTSAFDEVGKSTSYERELRSVTLTFFLLPKEQGDHYLTLWTEFEQGDSPEARYARCIDAIAPLMNHLLITKKNDNSDQLTKTQVLSKKSFIEKESPTLWAWVLDMMDKSLDKGLYLDK</sequence>
<organism evidence="9 10">
    <name type="scientific">Streptococcus pluranimalium</name>
    <dbReference type="NCBI Taxonomy" id="82348"/>
    <lineage>
        <taxon>Bacteria</taxon>
        <taxon>Bacillati</taxon>
        <taxon>Bacillota</taxon>
        <taxon>Bacilli</taxon>
        <taxon>Lactobacillales</taxon>
        <taxon>Streptococcaceae</taxon>
        <taxon>Streptococcus</taxon>
    </lineage>
</organism>
<dbReference type="OrthoDB" id="9796032at2"/>
<reference evidence="9 10" key="1">
    <citation type="submission" date="2017-12" db="EMBL/GenBank/DDBJ databases">
        <authorList>
            <person name="Hurst M.R.H."/>
        </authorList>
    </citation>
    <scope>NUCLEOTIDE SEQUENCE [LARGE SCALE GENOMIC DNA]</scope>
    <source>
        <strain evidence="9 10">TH11417</strain>
    </source>
</reference>
<dbReference type="Gene3D" id="1.10.3210.10">
    <property type="entry name" value="Hypothetical protein af1432"/>
    <property type="match status" value="1"/>
</dbReference>
<dbReference type="SUPFAM" id="SSF109604">
    <property type="entry name" value="HD-domain/PDEase-like"/>
    <property type="match status" value="1"/>
</dbReference>
<dbReference type="KEGG" id="splr:C0J00_09310"/>
<keyword evidence="7 9" id="KW-0378">Hydrolase</keyword>
<evidence type="ECO:0000313" key="10">
    <source>
        <dbReference type="Proteomes" id="UP000238956"/>
    </source>
</evidence>
<accession>A0A2L0D618</accession>
<evidence type="ECO:0000256" key="7">
    <source>
        <dbReference type="ARBA" id="ARBA00022801"/>
    </source>
</evidence>
<dbReference type="RefSeq" id="WP_104968589.1">
    <property type="nucleotide sequence ID" value="NZ_CP025536.1"/>
</dbReference>
<evidence type="ECO:0000313" key="9">
    <source>
        <dbReference type="EMBL" id="AUW97283.1"/>
    </source>
</evidence>
<dbReference type="GeneID" id="98394102"/>
<feature type="domain" description="HD/PDEase" evidence="8">
    <location>
        <begin position="34"/>
        <end position="152"/>
    </location>
</feature>
<keyword evidence="6" id="KW-0479">Metal-binding</keyword>
<evidence type="ECO:0000259" key="8">
    <source>
        <dbReference type="SMART" id="SM00471"/>
    </source>
</evidence>
<dbReference type="GO" id="GO:0005737">
    <property type="term" value="C:cytoplasm"/>
    <property type="evidence" value="ECO:0007669"/>
    <property type="project" value="TreeGrafter"/>
</dbReference>
<evidence type="ECO:0000256" key="5">
    <source>
        <dbReference type="ARBA" id="ARBA00012964"/>
    </source>
</evidence>